<feature type="transmembrane region" description="Helical" evidence="1">
    <location>
        <begin position="33"/>
        <end position="60"/>
    </location>
</feature>
<keyword evidence="1" id="KW-1133">Transmembrane helix</keyword>
<dbReference type="AlphaFoldDB" id="A0A3E4M7P5"/>
<protein>
    <submittedName>
        <fullName evidence="2">Uncharacterized protein</fullName>
    </submittedName>
</protein>
<keyword evidence="1" id="KW-0812">Transmembrane</keyword>
<comment type="caution">
    <text evidence="2">The sequence shown here is derived from an EMBL/GenBank/DDBJ whole genome shotgun (WGS) entry which is preliminary data.</text>
</comment>
<evidence type="ECO:0000256" key="1">
    <source>
        <dbReference type="SAM" id="Phobius"/>
    </source>
</evidence>
<organism evidence="2">
    <name type="scientific">Agathobacter rectalis</name>
    <dbReference type="NCBI Taxonomy" id="39491"/>
    <lineage>
        <taxon>Bacteria</taxon>
        <taxon>Bacillati</taxon>
        <taxon>Bacillota</taxon>
        <taxon>Clostridia</taxon>
        <taxon>Lachnospirales</taxon>
        <taxon>Lachnospiraceae</taxon>
        <taxon>Agathobacter</taxon>
    </lineage>
</organism>
<feature type="transmembrane region" description="Helical" evidence="1">
    <location>
        <begin position="98"/>
        <end position="116"/>
    </location>
</feature>
<dbReference type="RefSeq" id="WP_117684571.1">
    <property type="nucleotide sequence ID" value="NZ_QSQP01000001.1"/>
</dbReference>
<gene>
    <name evidence="2" type="ORF">DXD13_00905</name>
</gene>
<dbReference type="Proteomes" id="UP000261052">
    <property type="component" value="Unassembled WGS sequence"/>
</dbReference>
<accession>A0A3E4M7P5</accession>
<reference evidence="2" key="1">
    <citation type="submission" date="2018-08" db="EMBL/GenBank/DDBJ databases">
        <title>A genome reference for cultivated species of the human gut microbiota.</title>
        <authorList>
            <person name="Zou Y."/>
            <person name="Xue W."/>
            <person name="Luo G."/>
        </authorList>
    </citation>
    <scope>NUCLEOTIDE SEQUENCE [LARGE SCALE GENOMIC DNA]</scope>
    <source>
        <strain evidence="2">TF11-15AC</strain>
    </source>
</reference>
<evidence type="ECO:0000313" key="2">
    <source>
        <dbReference type="EMBL" id="RGK45670.1"/>
    </source>
</evidence>
<feature type="transmembrane region" description="Helical" evidence="1">
    <location>
        <begin position="7"/>
        <end position="27"/>
    </location>
</feature>
<proteinExistence type="predicted"/>
<name>A0A3E4M7P5_9FIRM</name>
<feature type="transmembrane region" description="Helical" evidence="1">
    <location>
        <begin position="67"/>
        <end position="92"/>
    </location>
</feature>
<dbReference type="EMBL" id="QSQP01000001">
    <property type="protein sequence ID" value="RGK45670.1"/>
    <property type="molecule type" value="Genomic_DNA"/>
</dbReference>
<keyword evidence="1" id="KW-0472">Membrane</keyword>
<sequence length="122" mass="13220">MRNIINMIIKIAIIWGAAWMFPEYVKIQDTRTMVLVVATLLIASIVLTVIMMGVLILAALPGNGVGIGIAMLITIIMALASGIIQLMAAVHFVPGFEIHGKLTYIILALLMAVFSIEEKKEA</sequence>